<dbReference type="InterPro" id="IPR011032">
    <property type="entry name" value="GroES-like_sf"/>
</dbReference>
<dbReference type="InterPro" id="IPR013154">
    <property type="entry name" value="ADH-like_N"/>
</dbReference>
<dbReference type="Pfam" id="PF00107">
    <property type="entry name" value="ADH_zinc_N"/>
    <property type="match status" value="1"/>
</dbReference>
<feature type="domain" description="Alcohol dehydrogenase-like C-terminal" evidence="3">
    <location>
        <begin position="176"/>
        <end position="296"/>
    </location>
</feature>
<name>A0ABX7AL58_9BACI</name>
<dbReference type="Gene3D" id="3.40.50.720">
    <property type="entry name" value="NAD(P)-binding Rossmann-like Domain"/>
    <property type="match status" value="1"/>
</dbReference>
<evidence type="ECO:0000313" key="5">
    <source>
        <dbReference type="EMBL" id="QQP10603.1"/>
    </source>
</evidence>
<dbReference type="Pfam" id="PF08240">
    <property type="entry name" value="ADH_N"/>
    <property type="match status" value="1"/>
</dbReference>
<reference evidence="5 6" key="1">
    <citation type="submission" date="2020-01" db="EMBL/GenBank/DDBJ databases">
        <authorList>
            <person name="Liu G."/>
            <person name="Liu B."/>
        </authorList>
    </citation>
    <scope>NUCLEOTIDE SEQUENCE [LARGE SCALE GENOMIC DNA]</scope>
    <source>
        <strain evidence="5 6">FJAT-51161</strain>
    </source>
</reference>
<keyword evidence="2" id="KW-0812">Transmembrane</keyword>
<dbReference type="InterPro" id="IPR013149">
    <property type="entry name" value="ADH-like_C"/>
</dbReference>
<evidence type="ECO:0000313" key="6">
    <source>
        <dbReference type="Proteomes" id="UP000596049"/>
    </source>
</evidence>
<evidence type="ECO:0000256" key="1">
    <source>
        <dbReference type="ARBA" id="ARBA00023002"/>
    </source>
</evidence>
<dbReference type="EMBL" id="CP067341">
    <property type="protein sequence ID" value="QQP10603.1"/>
    <property type="molecule type" value="Genomic_DNA"/>
</dbReference>
<dbReference type="PANTHER" id="PTHR43401:SF2">
    <property type="entry name" value="L-THREONINE 3-DEHYDROGENASE"/>
    <property type="match status" value="1"/>
</dbReference>
<dbReference type="SUPFAM" id="SSF50129">
    <property type="entry name" value="GroES-like"/>
    <property type="match status" value="1"/>
</dbReference>
<sequence>MKALVKVGKGQLNVQDRQRPTLEENEILIKVSHCGVCGSDLHAAHHAKGYEFVPKEIILGHELSGTVVEVHPASSNEYLLNTHVVVEPGVICSQCEQCRQGRQNICSNIQCLGLHFDGGMAEYVKVNAASVHLIPENLPFKIAALAEPLSVALHAVEKVSNDITGKKVLVQGCGIIGFFVAIAAKNAGAFVTVLGLRRDRSVRLSAIEKFDIAVEIVEDPLEKRNDADIVFECSGSSLAAQQGISRLKKGGSFVVVALYEQDVALPLNVMVRGEINLLPSYGYYSNDFEKAFNLLVSYKEQFAAIVAVYPLLNGAQAFEDARKQKVLKSMIAM</sequence>
<evidence type="ECO:0000256" key="2">
    <source>
        <dbReference type="SAM" id="Phobius"/>
    </source>
</evidence>
<dbReference type="Gene3D" id="3.90.180.10">
    <property type="entry name" value="Medium-chain alcohol dehydrogenases, catalytic domain"/>
    <property type="match status" value="1"/>
</dbReference>
<dbReference type="SUPFAM" id="SSF51735">
    <property type="entry name" value="NAD(P)-binding Rossmann-fold domains"/>
    <property type="match status" value="1"/>
</dbReference>
<feature type="transmembrane region" description="Helical" evidence="2">
    <location>
        <begin position="175"/>
        <end position="196"/>
    </location>
</feature>
<evidence type="ECO:0000259" key="4">
    <source>
        <dbReference type="Pfam" id="PF08240"/>
    </source>
</evidence>
<keyword evidence="2" id="KW-1133">Transmembrane helix</keyword>
<dbReference type="Proteomes" id="UP000596049">
    <property type="component" value="Chromosome"/>
</dbReference>
<gene>
    <name evidence="5" type="ORF">FJQ98_15170</name>
</gene>
<evidence type="ECO:0000259" key="3">
    <source>
        <dbReference type="Pfam" id="PF00107"/>
    </source>
</evidence>
<feature type="domain" description="Alcohol dehydrogenase-like N-terminal" evidence="4">
    <location>
        <begin position="24"/>
        <end position="136"/>
    </location>
</feature>
<dbReference type="RefSeq" id="WP_053597252.1">
    <property type="nucleotide sequence ID" value="NZ_CP067341.1"/>
</dbReference>
<keyword evidence="1" id="KW-0560">Oxidoreductase</keyword>
<accession>A0ABX7AL58</accession>
<organism evidence="5 6">
    <name type="scientific">Lysinibacillus agricola</name>
    <dbReference type="NCBI Taxonomy" id="2590012"/>
    <lineage>
        <taxon>Bacteria</taxon>
        <taxon>Bacillati</taxon>
        <taxon>Bacillota</taxon>
        <taxon>Bacilli</taxon>
        <taxon>Bacillales</taxon>
        <taxon>Bacillaceae</taxon>
        <taxon>Lysinibacillus</taxon>
    </lineage>
</organism>
<protein>
    <submittedName>
        <fullName evidence="5">Alcohol dehydrogenase catalytic domain-containing protein</fullName>
    </submittedName>
</protein>
<dbReference type="InterPro" id="IPR050129">
    <property type="entry name" value="Zn_alcohol_dh"/>
</dbReference>
<keyword evidence="6" id="KW-1185">Reference proteome</keyword>
<proteinExistence type="predicted"/>
<dbReference type="InterPro" id="IPR036291">
    <property type="entry name" value="NAD(P)-bd_dom_sf"/>
</dbReference>
<dbReference type="PANTHER" id="PTHR43401">
    <property type="entry name" value="L-THREONINE 3-DEHYDROGENASE"/>
    <property type="match status" value="1"/>
</dbReference>
<keyword evidence="2" id="KW-0472">Membrane</keyword>